<dbReference type="Gene3D" id="3.40.50.300">
    <property type="entry name" value="P-loop containing nucleotide triphosphate hydrolases"/>
    <property type="match status" value="1"/>
</dbReference>
<keyword evidence="3" id="KW-0496">Mitochondrion</keyword>
<name>A0A420J4U8_9PEZI</name>
<dbReference type="CDD" id="cd01856">
    <property type="entry name" value="YlqF"/>
    <property type="match status" value="1"/>
</dbReference>
<evidence type="ECO:0000256" key="2">
    <source>
        <dbReference type="ARBA" id="ARBA00023134"/>
    </source>
</evidence>
<dbReference type="PIRSF" id="PIRSF006230">
    <property type="entry name" value="MG442"/>
    <property type="match status" value="1"/>
</dbReference>
<dbReference type="GO" id="GO:0003924">
    <property type="term" value="F:GTPase activity"/>
    <property type="evidence" value="ECO:0007669"/>
    <property type="project" value="TreeGrafter"/>
</dbReference>
<dbReference type="Gene3D" id="1.10.1580.10">
    <property type="match status" value="1"/>
</dbReference>
<evidence type="ECO:0000256" key="3">
    <source>
        <dbReference type="PIRNR" id="PIRNR006230"/>
    </source>
</evidence>
<feature type="binding site" evidence="4">
    <location>
        <position position="199"/>
    </location>
    <ligand>
        <name>GTP</name>
        <dbReference type="ChEBI" id="CHEBI:37565"/>
    </ligand>
</feature>
<dbReference type="Proteomes" id="UP000285326">
    <property type="component" value="Unassembled WGS sequence"/>
</dbReference>
<evidence type="ECO:0000313" key="7">
    <source>
        <dbReference type="Proteomes" id="UP000285326"/>
    </source>
</evidence>
<dbReference type="AlphaFoldDB" id="A0A420J4U8"/>
<dbReference type="FunFam" id="1.10.1580.10:FF:000009">
    <property type="entry name" value="Mitochondrial GTPase 1"/>
    <property type="match status" value="1"/>
</dbReference>
<keyword evidence="2 3" id="KW-0342">GTP-binding</keyword>
<evidence type="ECO:0000256" key="4">
    <source>
        <dbReference type="PIRSR" id="PIRSR006230-1"/>
    </source>
</evidence>
<comment type="caution">
    <text evidence="6">The sequence shown here is derived from an EMBL/GenBank/DDBJ whole genome shotgun (WGS) entry which is preliminary data.</text>
</comment>
<keyword evidence="1 3" id="KW-0547">Nucleotide-binding</keyword>
<dbReference type="PANTHER" id="PTHR45782">
    <property type="entry name" value="MITOCHONDRIAL RIBOSOME-ASSOCIATED GTPASE 1"/>
    <property type="match status" value="1"/>
</dbReference>
<feature type="domain" description="CP-type G" evidence="5">
    <location>
        <begin position="26"/>
        <end position="203"/>
    </location>
</feature>
<dbReference type="PROSITE" id="PS51721">
    <property type="entry name" value="G_CP"/>
    <property type="match status" value="1"/>
</dbReference>
<comment type="function">
    <text evidence="3">Mitochondrial GTPase involved in assembly of the large ribosomal subunit. Plays a role in expression of the mitochondrial translational machinery.</text>
</comment>
<proteinExistence type="inferred from homology"/>
<gene>
    <name evidence="6" type="ORF">GcM1_178004</name>
</gene>
<dbReference type="InterPro" id="IPR016478">
    <property type="entry name" value="GTPase_MTG1"/>
</dbReference>
<evidence type="ECO:0000259" key="5">
    <source>
        <dbReference type="PROSITE" id="PS51721"/>
    </source>
</evidence>
<dbReference type="InterPro" id="IPR023179">
    <property type="entry name" value="GTP-bd_ortho_bundle_sf"/>
</dbReference>
<evidence type="ECO:0000256" key="1">
    <source>
        <dbReference type="ARBA" id="ARBA00022741"/>
    </source>
</evidence>
<dbReference type="GO" id="GO:0005743">
    <property type="term" value="C:mitochondrial inner membrane"/>
    <property type="evidence" value="ECO:0007669"/>
    <property type="project" value="UniProtKB-SubCell"/>
</dbReference>
<dbReference type="PANTHER" id="PTHR45782:SF4">
    <property type="entry name" value="MITOCHONDRIAL RIBOSOME-ASSOCIATED GTPASE 1"/>
    <property type="match status" value="1"/>
</dbReference>
<dbReference type="GO" id="GO:0005525">
    <property type="term" value="F:GTP binding"/>
    <property type="evidence" value="ECO:0007669"/>
    <property type="project" value="UniProtKB-KW"/>
</dbReference>
<feature type="binding site" evidence="4">
    <location>
        <begin position="141"/>
        <end position="146"/>
    </location>
    <ligand>
        <name>GTP</name>
        <dbReference type="ChEBI" id="CHEBI:37565"/>
    </ligand>
</feature>
<comment type="subcellular location">
    <subcellularLocation>
        <location evidence="3">Mitochondrion inner membrane</location>
        <topology evidence="3">Peripheral membrane protein</topology>
    </subcellularLocation>
</comment>
<evidence type="ECO:0000313" key="6">
    <source>
        <dbReference type="EMBL" id="RKF81810.1"/>
    </source>
</evidence>
<sequence length="337" mass="38645">MAQFVPRVIFPSQLDLPRSYFLGHHASGLAEMKTMLTQIQLIIECRDYRVPLTSRNPLFEQSLVGRERLVVYTKKDLGSTERRIDRIRESIIRDWHRPQPTFFTDYRSKKDIKKLLEFFKKYANQRQSVLSSRILVVGMPNVGKSSLLNSLRKIGVKKSKAAATGAQPGITRKIASAVRIVERDREENFEGVYLVDTPGVFIPYVSDAESMLKLALVGSVKDTIIPPVTLCDYLLFRMNQQPGGERLYQDYNPPTNNVVEFLEAVCRKTGRLKKGDIPDIDAAALWIIQRWRQGNMGRFVLDQIEESGLEKKLNEEPITSFSQARKQLKNARREKSK</sequence>
<dbReference type="EMBL" id="MCBS01017849">
    <property type="protein sequence ID" value="RKF81810.1"/>
    <property type="molecule type" value="Genomic_DNA"/>
</dbReference>
<dbReference type="InterPro" id="IPR030378">
    <property type="entry name" value="G_CP_dom"/>
</dbReference>
<dbReference type="GO" id="GO:0032543">
    <property type="term" value="P:mitochondrial translation"/>
    <property type="evidence" value="ECO:0007669"/>
    <property type="project" value="TreeGrafter"/>
</dbReference>
<protein>
    <recommendedName>
        <fullName evidence="3">Mitochondrial GTPase 1</fullName>
    </recommendedName>
</protein>
<comment type="similarity">
    <text evidence="3">Belongs to the TRAFAC class YlqF/YawG GTPase family. MTG1 subfamily.</text>
</comment>
<dbReference type="InterPro" id="IPR006073">
    <property type="entry name" value="GTP-bd"/>
</dbReference>
<reference evidence="6 7" key="1">
    <citation type="journal article" date="2018" name="BMC Genomics">
        <title>Comparative genome analyses reveal sequence features reflecting distinct modes of host-adaptation between dicot and monocot powdery mildew.</title>
        <authorList>
            <person name="Wu Y."/>
            <person name="Ma X."/>
            <person name="Pan Z."/>
            <person name="Kale S.D."/>
            <person name="Song Y."/>
            <person name="King H."/>
            <person name="Zhang Q."/>
            <person name="Presley C."/>
            <person name="Deng X."/>
            <person name="Wei C.I."/>
            <person name="Xiao S."/>
        </authorList>
    </citation>
    <scope>NUCLEOTIDE SEQUENCE [LARGE SCALE GENOMIC DNA]</scope>
    <source>
        <strain evidence="6">UMSG1</strain>
    </source>
</reference>
<organism evidence="6 7">
    <name type="scientific">Golovinomyces cichoracearum</name>
    <dbReference type="NCBI Taxonomy" id="62708"/>
    <lineage>
        <taxon>Eukaryota</taxon>
        <taxon>Fungi</taxon>
        <taxon>Dikarya</taxon>
        <taxon>Ascomycota</taxon>
        <taxon>Pezizomycotina</taxon>
        <taxon>Leotiomycetes</taxon>
        <taxon>Erysiphales</taxon>
        <taxon>Erysiphaceae</taxon>
        <taxon>Golovinomyces</taxon>
    </lineage>
</organism>
<accession>A0A420J4U8</accession>
<dbReference type="Pfam" id="PF01926">
    <property type="entry name" value="MMR_HSR1"/>
    <property type="match status" value="1"/>
</dbReference>
<dbReference type="SUPFAM" id="SSF52540">
    <property type="entry name" value="P-loop containing nucleoside triphosphate hydrolases"/>
    <property type="match status" value="1"/>
</dbReference>
<dbReference type="InterPro" id="IPR027417">
    <property type="entry name" value="P-loop_NTPase"/>
</dbReference>